<evidence type="ECO:0000256" key="1">
    <source>
        <dbReference type="SAM" id="Phobius"/>
    </source>
</evidence>
<feature type="transmembrane region" description="Helical" evidence="1">
    <location>
        <begin position="34"/>
        <end position="57"/>
    </location>
</feature>
<keyword evidence="1" id="KW-0472">Membrane</keyword>
<comment type="caution">
    <text evidence="2">The sequence shown here is derived from an EMBL/GenBank/DDBJ whole genome shotgun (WGS) entry which is preliminary data.</text>
</comment>
<feature type="transmembrane region" description="Helical" evidence="1">
    <location>
        <begin position="297"/>
        <end position="316"/>
    </location>
</feature>
<evidence type="ECO:0008006" key="3">
    <source>
        <dbReference type="Google" id="ProtNLM"/>
    </source>
</evidence>
<gene>
    <name evidence="2" type="ORF">LCGC14_1039550</name>
</gene>
<organism evidence="2">
    <name type="scientific">marine sediment metagenome</name>
    <dbReference type="NCBI Taxonomy" id="412755"/>
    <lineage>
        <taxon>unclassified sequences</taxon>
        <taxon>metagenomes</taxon>
        <taxon>ecological metagenomes</taxon>
    </lineage>
</organism>
<feature type="transmembrane region" description="Helical" evidence="1">
    <location>
        <begin position="323"/>
        <end position="341"/>
    </location>
</feature>
<sequence length="343" mass="39429">MYYLPTSIIFIGYFILTLIYIYRNRKIKIKKHLLLNEIIIAFLFLLAGVLFPFLYQYNSLSLSQNTLNILWLITSIILMFEMIFWIVTLLYNGRISKNNPTIMVERDYKKFCEEFNENWVDDLRSELGRKLLHLFAGFIIFFFWTIGLILDDLGILVQIGLDNNSFAFWVIITIGFGFVVMFQIGDLTRLNKFFMLPKWSKTLYKSMRPKEQETFIAATPLVLSFVPFILAPFPIFGSVVLITVGADAAACVIGKKFGKHPLRKNSNKTIEGFIAGGVSTFIIVLLISTLYHPWMSISIQKILVMGIIATILFLSIDAFTKNISDNILNPLLTGFGMWIIFLL</sequence>
<feature type="transmembrane region" description="Helical" evidence="1">
    <location>
        <begin position="239"/>
        <end position="258"/>
    </location>
</feature>
<proteinExistence type="predicted"/>
<dbReference type="PANTHER" id="PTHR31303">
    <property type="entry name" value="CTP-DEPENDENT DIACYLGLYCEROL KINASE 1"/>
    <property type="match status" value="1"/>
</dbReference>
<dbReference type="EMBL" id="LAZR01004272">
    <property type="protein sequence ID" value="KKN10139.1"/>
    <property type="molecule type" value="Genomic_DNA"/>
</dbReference>
<protein>
    <recommendedName>
        <fullName evidence="3">Dolichol kinase</fullName>
    </recommendedName>
</protein>
<dbReference type="AlphaFoldDB" id="A0A0F9MWM7"/>
<feature type="transmembrane region" description="Helical" evidence="1">
    <location>
        <begin position="166"/>
        <end position="185"/>
    </location>
</feature>
<keyword evidence="1" id="KW-1133">Transmembrane helix</keyword>
<reference evidence="2" key="1">
    <citation type="journal article" date="2015" name="Nature">
        <title>Complex archaea that bridge the gap between prokaryotes and eukaryotes.</title>
        <authorList>
            <person name="Spang A."/>
            <person name="Saw J.H."/>
            <person name="Jorgensen S.L."/>
            <person name="Zaremba-Niedzwiedzka K."/>
            <person name="Martijn J."/>
            <person name="Lind A.E."/>
            <person name="van Eijk R."/>
            <person name="Schleper C."/>
            <person name="Guy L."/>
            <person name="Ettema T.J."/>
        </authorList>
    </citation>
    <scope>NUCLEOTIDE SEQUENCE</scope>
</reference>
<feature type="transmembrane region" description="Helical" evidence="1">
    <location>
        <begin position="69"/>
        <end position="91"/>
    </location>
</feature>
<accession>A0A0F9MWM7</accession>
<name>A0A0F9MWM7_9ZZZZ</name>
<feature type="transmembrane region" description="Helical" evidence="1">
    <location>
        <begin position="215"/>
        <end position="233"/>
    </location>
</feature>
<feature type="transmembrane region" description="Helical" evidence="1">
    <location>
        <begin position="270"/>
        <end position="291"/>
    </location>
</feature>
<dbReference type="PANTHER" id="PTHR31303:SF1">
    <property type="entry name" value="CTP-DEPENDENT DIACYLGLYCEROL KINASE 1"/>
    <property type="match status" value="1"/>
</dbReference>
<dbReference type="InterPro" id="IPR037997">
    <property type="entry name" value="Dgk1-like"/>
</dbReference>
<feature type="transmembrane region" description="Helical" evidence="1">
    <location>
        <begin position="131"/>
        <end position="150"/>
    </location>
</feature>
<keyword evidence="1" id="KW-0812">Transmembrane</keyword>
<dbReference type="Pfam" id="PF01148">
    <property type="entry name" value="CTP_transf_1"/>
    <property type="match status" value="1"/>
</dbReference>
<evidence type="ECO:0000313" key="2">
    <source>
        <dbReference type="EMBL" id="KKN10139.1"/>
    </source>
</evidence>
<dbReference type="GO" id="GO:0004143">
    <property type="term" value="F:ATP-dependent diacylglycerol kinase activity"/>
    <property type="evidence" value="ECO:0007669"/>
    <property type="project" value="InterPro"/>
</dbReference>
<feature type="transmembrane region" description="Helical" evidence="1">
    <location>
        <begin position="6"/>
        <end position="22"/>
    </location>
</feature>